<name>A0A4Z2IIU8_9TELE</name>
<dbReference type="Proteomes" id="UP000314294">
    <property type="component" value="Unassembled WGS sequence"/>
</dbReference>
<protein>
    <submittedName>
        <fullName evidence="2">Uncharacterized protein</fullName>
    </submittedName>
</protein>
<keyword evidence="3" id="KW-1185">Reference proteome</keyword>
<organism evidence="2 3">
    <name type="scientific">Liparis tanakae</name>
    <name type="common">Tanaka's snailfish</name>
    <dbReference type="NCBI Taxonomy" id="230148"/>
    <lineage>
        <taxon>Eukaryota</taxon>
        <taxon>Metazoa</taxon>
        <taxon>Chordata</taxon>
        <taxon>Craniata</taxon>
        <taxon>Vertebrata</taxon>
        <taxon>Euteleostomi</taxon>
        <taxon>Actinopterygii</taxon>
        <taxon>Neopterygii</taxon>
        <taxon>Teleostei</taxon>
        <taxon>Neoteleostei</taxon>
        <taxon>Acanthomorphata</taxon>
        <taxon>Eupercaria</taxon>
        <taxon>Perciformes</taxon>
        <taxon>Cottioidei</taxon>
        <taxon>Cottales</taxon>
        <taxon>Liparidae</taxon>
        <taxon>Liparis</taxon>
    </lineage>
</organism>
<reference evidence="2 3" key="1">
    <citation type="submission" date="2019-03" db="EMBL/GenBank/DDBJ databases">
        <title>First draft genome of Liparis tanakae, snailfish: a comprehensive survey of snailfish specific genes.</title>
        <authorList>
            <person name="Kim W."/>
            <person name="Song I."/>
            <person name="Jeong J.-H."/>
            <person name="Kim D."/>
            <person name="Kim S."/>
            <person name="Ryu S."/>
            <person name="Song J.Y."/>
            <person name="Lee S.K."/>
        </authorList>
    </citation>
    <scope>NUCLEOTIDE SEQUENCE [LARGE SCALE GENOMIC DNA]</scope>
    <source>
        <tissue evidence="2">Muscle</tissue>
    </source>
</reference>
<accession>A0A4Z2IIU8</accession>
<comment type="caution">
    <text evidence="2">The sequence shown here is derived from an EMBL/GenBank/DDBJ whole genome shotgun (WGS) entry which is preliminary data.</text>
</comment>
<evidence type="ECO:0000313" key="2">
    <source>
        <dbReference type="EMBL" id="TNN77364.1"/>
    </source>
</evidence>
<proteinExistence type="predicted"/>
<feature type="region of interest" description="Disordered" evidence="1">
    <location>
        <begin position="36"/>
        <end position="93"/>
    </location>
</feature>
<gene>
    <name evidence="2" type="ORF">EYF80_012478</name>
</gene>
<dbReference type="AlphaFoldDB" id="A0A4Z2IIU8"/>
<sequence length="93" mass="9493">MLWTFERTADTWTPSEALLYKPGAAGYHGDWSYKVSLQGGDASTSGPRPAGKVGRTPAARASSYTSTTPPQGPEASGNGRSASGSGSSVGLDD</sequence>
<dbReference type="EMBL" id="SRLO01000084">
    <property type="protein sequence ID" value="TNN77364.1"/>
    <property type="molecule type" value="Genomic_DNA"/>
</dbReference>
<evidence type="ECO:0000256" key="1">
    <source>
        <dbReference type="SAM" id="MobiDB-lite"/>
    </source>
</evidence>
<feature type="compositionally biased region" description="Low complexity" evidence="1">
    <location>
        <begin position="76"/>
        <end position="93"/>
    </location>
</feature>
<evidence type="ECO:0000313" key="3">
    <source>
        <dbReference type="Proteomes" id="UP000314294"/>
    </source>
</evidence>